<dbReference type="PANTHER" id="PTHR12899:SF3">
    <property type="entry name" value="LARGE RIBOSOMAL SUBUNIT PROTEIN UL18M"/>
    <property type="match status" value="1"/>
</dbReference>
<accession>A0ABY1LY27</accession>
<keyword evidence="3 7" id="KW-0694">RNA-binding</keyword>
<dbReference type="InterPro" id="IPR005484">
    <property type="entry name" value="Ribosomal_uL18_bac/plant/anim"/>
</dbReference>
<dbReference type="SUPFAM" id="SSF53137">
    <property type="entry name" value="Translational machinery components"/>
    <property type="match status" value="1"/>
</dbReference>
<comment type="similarity">
    <text evidence="1 7">Belongs to the universal ribosomal protein uL18 family.</text>
</comment>
<comment type="caution">
    <text evidence="8">The sequence shown here is derived from an EMBL/GenBank/DDBJ whole genome shotgun (WGS) entry which is preliminary data.</text>
</comment>
<dbReference type="NCBIfam" id="TIGR00060">
    <property type="entry name" value="L18_bact"/>
    <property type="match status" value="1"/>
</dbReference>
<keyword evidence="4 7" id="KW-0689">Ribosomal protein</keyword>
<comment type="subunit">
    <text evidence="7">Part of the 50S ribosomal subunit; part of the 5S rRNA/L5/L18/L25 subcomplex. Contacts the 5S and 23S rRNAs.</text>
</comment>
<reference evidence="8 9" key="1">
    <citation type="submission" date="2017-04" db="EMBL/GenBank/DDBJ databases">
        <authorList>
            <person name="Varghese N."/>
            <person name="Submissions S."/>
        </authorList>
    </citation>
    <scope>NUCLEOTIDE SEQUENCE [LARGE SCALE GENOMIC DNA]</scope>
    <source>
        <strain evidence="8 9">J12</strain>
    </source>
</reference>
<evidence type="ECO:0000256" key="6">
    <source>
        <dbReference type="ARBA" id="ARBA00035197"/>
    </source>
</evidence>
<dbReference type="CDD" id="cd00432">
    <property type="entry name" value="Ribosomal_L18_L5e"/>
    <property type="match status" value="1"/>
</dbReference>
<evidence type="ECO:0000256" key="1">
    <source>
        <dbReference type="ARBA" id="ARBA00007116"/>
    </source>
</evidence>
<organism evidence="8 9">
    <name type="scientific">Paenibacillus barengoltzii J12</name>
    <dbReference type="NCBI Taxonomy" id="935846"/>
    <lineage>
        <taxon>Bacteria</taxon>
        <taxon>Bacillati</taxon>
        <taxon>Bacillota</taxon>
        <taxon>Bacilli</taxon>
        <taxon>Bacillales</taxon>
        <taxon>Paenibacillaceae</taxon>
        <taxon>Paenibacillus</taxon>
    </lineage>
</organism>
<dbReference type="InterPro" id="IPR004389">
    <property type="entry name" value="Ribosomal_uL18_bac-type"/>
</dbReference>
<evidence type="ECO:0000313" key="8">
    <source>
        <dbReference type="EMBL" id="SMF30718.1"/>
    </source>
</evidence>
<keyword evidence="9" id="KW-1185">Reference proteome</keyword>
<evidence type="ECO:0000256" key="5">
    <source>
        <dbReference type="ARBA" id="ARBA00023274"/>
    </source>
</evidence>
<dbReference type="Gene3D" id="3.30.420.100">
    <property type="match status" value="1"/>
</dbReference>
<name>A0ABY1LY27_9BACL</name>
<keyword evidence="2 7" id="KW-0699">rRNA-binding</keyword>
<dbReference type="EMBL" id="FXAE01000022">
    <property type="protein sequence ID" value="SMF30718.1"/>
    <property type="molecule type" value="Genomic_DNA"/>
</dbReference>
<dbReference type="HAMAP" id="MF_01337_B">
    <property type="entry name" value="Ribosomal_uL18_B"/>
    <property type="match status" value="1"/>
</dbReference>
<dbReference type="PANTHER" id="PTHR12899">
    <property type="entry name" value="39S RIBOSOMAL PROTEIN L18, MITOCHONDRIAL"/>
    <property type="match status" value="1"/>
</dbReference>
<dbReference type="GO" id="GO:0005840">
    <property type="term" value="C:ribosome"/>
    <property type="evidence" value="ECO:0007669"/>
    <property type="project" value="UniProtKB-KW"/>
</dbReference>
<gene>
    <name evidence="7" type="primary">rplR</name>
    <name evidence="8" type="ORF">SAMN02744124_02371</name>
</gene>
<sequence>MEVMITKADKNKARLKRHLRVRKKVQGTAARPRLNVYRSSKHIYAQLIDDVAGVTVASASTVDKELSGSIGNGGNVESARKVGELIAKRAQAKGYKSVVFDRGGYLYHGRIQALADAAREAGLEF</sequence>
<proteinExistence type="inferred from homology"/>
<dbReference type="Pfam" id="PF00861">
    <property type="entry name" value="Ribosomal_L18p"/>
    <property type="match status" value="1"/>
</dbReference>
<keyword evidence="5 7" id="KW-0687">Ribonucleoprotein</keyword>
<comment type="function">
    <text evidence="7">This is one of the proteins that bind and probably mediate the attachment of the 5S RNA into the large ribosomal subunit, where it forms part of the central protuberance.</text>
</comment>
<evidence type="ECO:0000256" key="4">
    <source>
        <dbReference type="ARBA" id="ARBA00022980"/>
    </source>
</evidence>
<evidence type="ECO:0000256" key="2">
    <source>
        <dbReference type="ARBA" id="ARBA00022730"/>
    </source>
</evidence>
<dbReference type="InterPro" id="IPR057268">
    <property type="entry name" value="Ribosomal_L18"/>
</dbReference>
<evidence type="ECO:0000256" key="3">
    <source>
        <dbReference type="ARBA" id="ARBA00022884"/>
    </source>
</evidence>
<dbReference type="Proteomes" id="UP000192939">
    <property type="component" value="Unassembled WGS sequence"/>
</dbReference>
<evidence type="ECO:0000313" key="9">
    <source>
        <dbReference type="Proteomes" id="UP000192939"/>
    </source>
</evidence>
<protein>
    <recommendedName>
        <fullName evidence="6 7">Large ribosomal subunit protein uL18</fullName>
    </recommendedName>
</protein>
<evidence type="ECO:0000256" key="7">
    <source>
        <dbReference type="HAMAP-Rule" id="MF_01337"/>
    </source>
</evidence>